<keyword evidence="2 6" id="KW-0812">Transmembrane</keyword>
<dbReference type="InterPro" id="IPR059010">
    <property type="entry name" value="TMEM179-179B"/>
</dbReference>
<evidence type="ECO:0000256" key="4">
    <source>
        <dbReference type="ARBA" id="ARBA00023136"/>
    </source>
</evidence>
<accession>A0ABD0KZK3</accession>
<keyword evidence="4 6" id="KW-0472">Membrane</keyword>
<evidence type="ECO:0000256" key="6">
    <source>
        <dbReference type="SAM" id="Phobius"/>
    </source>
</evidence>
<organism evidence="7 8">
    <name type="scientific">Batillaria attramentaria</name>
    <dbReference type="NCBI Taxonomy" id="370345"/>
    <lineage>
        <taxon>Eukaryota</taxon>
        <taxon>Metazoa</taxon>
        <taxon>Spiralia</taxon>
        <taxon>Lophotrochozoa</taxon>
        <taxon>Mollusca</taxon>
        <taxon>Gastropoda</taxon>
        <taxon>Caenogastropoda</taxon>
        <taxon>Sorbeoconcha</taxon>
        <taxon>Cerithioidea</taxon>
        <taxon>Batillariidae</taxon>
        <taxon>Batillaria</taxon>
    </lineage>
</organism>
<comment type="similarity">
    <text evidence="5">Belongs to the TMEM179 family.</text>
</comment>
<sequence>MKVITFKRLRALQMAMVVTTGILALGSGMAVSTVHRLFEWRCPLFAKVSIALDAPNKTVQVTDAVWGSTEICHFATFEGVAVFMTSLICLLFLLQVHEMFSDYSDSTVNTNAAFMLPMIVLDSFLAVCTIVASSYISEGLRILCDGLEQSPGIASKGYSCDDLQKNTWVLQITHLKPRHKFKFFSYLTLASATSWLTSLALLGQIAVTFLLAYLHTLESMDTVQPAPRLPGPREGTTQFSISMTGESVDSADQSVHTAPSSTTAFRRWKAATPATAVATAVGVQKKRQTVLDSLCVIKDYHDMVRRESYVDTG</sequence>
<evidence type="ECO:0000256" key="2">
    <source>
        <dbReference type="ARBA" id="ARBA00022692"/>
    </source>
</evidence>
<reference evidence="7 8" key="1">
    <citation type="journal article" date="2023" name="Sci. Data">
        <title>Genome assembly of the Korean intertidal mud-creeper Batillaria attramentaria.</title>
        <authorList>
            <person name="Patra A.K."/>
            <person name="Ho P.T."/>
            <person name="Jun S."/>
            <person name="Lee S.J."/>
            <person name="Kim Y."/>
            <person name="Won Y.J."/>
        </authorList>
    </citation>
    <scope>NUCLEOTIDE SEQUENCE [LARGE SCALE GENOMIC DNA]</scope>
    <source>
        <strain evidence="7">Wonlab-2016</strain>
    </source>
</reference>
<dbReference type="EMBL" id="JACVVK020000104">
    <property type="protein sequence ID" value="KAK7492363.1"/>
    <property type="molecule type" value="Genomic_DNA"/>
</dbReference>
<keyword evidence="3 6" id="KW-1133">Transmembrane helix</keyword>
<evidence type="ECO:0000313" key="7">
    <source>
        <dbReference type="EMBL" id="KAK7492363.1"/>
    </source>
</evidence>
<evidence type="ECO:0000313" key="8">
    <source>
        <dbReference type="Proteomes" id="UP001519460"/>
    </source>
</evidence>
<dbReference type="PANTHER" id="PTHR31872">
    <property type="entry name" value="TRANSMEMBRANE PROTEIN 179"/>
    <property type="match status" value="1"/>
</dbReference>
<feature type="non-terminal residue" evidence="7">
    <location>
        <position position="313"/>
    </location>
</feature>
<name>A0ABD0KZK3_9CAEN</name>
<dbReference type="Pfam" id="PF26158">
    <property type="entry name" value="Claudin_TMEM179-179B"/>
    <property type="match status" value="1"/>
</dbReference>
<protein>
    <submittedName>
        <fullName evidence="7">Uncharacterized protein</fullName>
    </submittedName>
</protein>
<dbReference type="AlphaFoldDB" id="A0ABD0KZK3"/>
<comment type="subcellular location">
    <subcellularLocation>
        <location evidence="1">Membrane</location>
        <topology evidence="1">Multi-pass membrane protein</topology>
    </subcellularLocation>
</comment>
<gene>
    <name evidence="7" type="ORF">BaRGS_00016460</name>
</gene>
<comment type="caution">
    <text evidence="7">The sequence shown here is derived from an EMBL/GenBank/DDBJ whole genome shotgun (WGS) entry which is preliminary data.</text>
</comment>
<keyword evidence="8" id="KW-1185">Reference proteome</keyword>
<feature type="transmembrane region" description="Helical" evidence="6">
    <location>
        <begin position="183"/>
        <end position="214"/>
    </location>
</feature>
<dbReference type="InterPro" id="IPR029673">
    <property type="entry name" value="TMEM179"/>
</dbReference>
<evidence type="ECO:0000256" key="5">
    <source>
        <dbReference type="ARBA" id="ARBA00093776"/>
    </source>
</evidence>
<proteinExistence type="inferred from homology"/>
<feature type="transmembrane region" description="Helical" evidence="6">
    <location>
        <begin position="74"/>
        <end position="94"/>
    </location>
</feature>
<dbReference type="Proteomes" id="UP001519460">
    <property type="component" value="Unassembled WGS sequence"/>
</dbReference>
<dbReference type="PANTHER" id="PTHR31872:SF4">
    <property type="entry name" value="TRANSMEMBRANE PROTEIN 179"/>
    <property type="match status" value="1"/>
</dbReference>
<evidence type="ECO:0000256" key="1">
    <source>
        <dbReference type="ARBA" id="ARBA00004141"/>
    </source>
</evidence>
<feature type="transmembrane region" description="Helical" evidence="6">
    <location>
        <begin position="114"/>
        <end position="136"/>
    </location>
</feature>
<evidence type="ECO:0000256" key="3">
    <source>
        <dbReference type="ARBA" id="ARBA00022989"/>
    </source>
</evidence>